<dbReference type="GO" id="GO:0030288">
    <property type="term" value="C:outer membrane-bounded periplasmic space"/>
    <property type="evidence" value="ECO:0007669"/>
    <property type="project" value="TreeGrafter"/>
</dbReference>
<dbReference type="AlphaFoldDB" id="A0A0E9LVL8"/>
<evidence type="ECO:0000313" key="5">
    <source>
        <dbReference type="EMBL" id="GAO29622.1"/>
    </source>
</evidence>
<gene>
    <name evidence="5" type="ORF">JCM15548_11831</name>
</gene>
<dbReference type="PANTHER" id="PTHR30404:SF0">
    <property type="entry name" value="N-ACETYLMURAMOYL-L-ALANINE AMIDASE AMIC"/>
    <property type="match status" value="1"/>
</dbReference>
<sequence>MRILLIGIFSFFIYQLISAQPAETFLLSKPQEGEGVWSFLRRHHLDPASETERFRQINEGRFDPNGNLYLHQEYLVPVLAEEWVDPLFGLEHQNLKIRDSELKGAVFYLVSGHGGPDPGAIGQYDEHQLFEDEYAYDITLRLAKNLLEKSATVHVIVADSLNGIRSGAYLLPDQHETVLGQVIPLDQLTRLKQRTTVINQLAKEEAATYQRCIEIHLDSRSQNKQLDVFFYHHENSPKGKEMAETISKTFEENYKKHQPQRGFSGTVNHRNLYMLKHTHPVAVFIELGNIRNFRDQQRFVVESNRQALANWLTSSIVKDFQNQNH</sequence>
<protein>
    <recommendedName>
        <fullName evidence="2">N-acetylmuramoyl-L-alanine amidase</fullName>
        <ecNumber evidence="2">3.5.1.28</ecNumber>
    </recommendedName>
</protein>
<evidence type="ECO:0000259" key="4">
    <source>
        <dbReference type="Pfam" id="PF01520"/>
    </source>
</evidence>
<evidence type="ECO:0000313" key="6">
    <source>
        <dbReference type="Proteomes" id="UP000032900"/>
    </source>
</evidence>
<reference evidence="5 6" key="1">
    <citation type="journal article" date="2015" name="Microbes Environ.">
        <title>Distribution and evolution of nitrogen fixation genes in the phylum bacteroidetes.</title>
        <authorList>
            <person name="Inoue J."/>
            <person name="Oshima K."/>
            <person name="Suda W."/>
            <person name="Sakamoto M."/>
            <person name="Iino T."/>
            <person name="Noda S."/>
            <person name="Hongoh Y."/>
            <person name="Hattori M."/>
            <person name="Ohkuma M."/>
        </authorList>
    </citation>
    <scope>NUCLEOTIDE SEQUENCE [LARGE SCALE GENOMIC DNA]</scope>
    <source>
        <strain evidence="5">JCM 15548</strain>
    </source>
</reference>
<dbReference type="InterPro" id="IPR050695">
    <property type="entry name" value="N-acetylmuramoyl_amidase_3"/>
</dbReference>
<dbReference type="EMBL" id="BAZW01000011">
    <property type="protein sequence ID" value="GAO29622.1"/>
    <property type="molecule type" value="Genomic_DNA"/>
</dbReference>
<dbReference type="Proteomes" id="UP000032900">
    <property type="component" value="Unassembled WGS sequence"/>
</dbReference>
<dbReference type="EC" id="3.5.1.28" evidence="2"/>
<keyword evidence="6" id="KW-1185">Reference proteome</keyword>
<dbReference type="CDD" id="cd02696">
    <property type="entry name" value="MurNAc-LAA"/>
    <property type="match status" value="1"/>
</dbReference>
<evidence type="ECO:0000256" key="3">
    <source>
        <dbReference type="ARBA" id="ARBA00022801"/>
    </source>
</evidence>
<feature type="domain" description="MurNAc-LAA" evidence="4">
    <location>
        <begin position="109"/>
        <end position="316"/>
    </location>
</feature>
<dbReference type="OrthoDB" id="936124at2"/>
<dbReference type="PANTHER" id="PTHR30404">
    <property type="entry name" value="N-ACETYLMURAMOYL-L-ALANINE AMIDASE"/>
    <property type="match status" value="1"/>
</dbReference>
<keyword evidence="3" id="KW-0378">Hydrolase</keyword>
<dbReference type="InterPro" id="IPR002508">
    <property type="entry name" value="MurNAc-LAA_cat"/>
</dbReference>
<organism evidence="5 6">
    <name type="scientific">Geofilum rubicundum JCM 15548</name>
    <dbReference type="NCBI Taxonomy" id="1236989"/>
    <lineage>
        <taxon>Bacteria</taxon>
        <taxon>Pseudomonadati</taxon>
        <taxon>Bacteroidota</taxon>
        <taxon>Bacteroidia</taxon>
        <taxon>Marinilabiliales</taxon>
        <taxon>Marinilabiliaceae</taxon>
        <taxon>Geofilum</taxon>
    </lineage>
</organism>
<name>A0A0E9LVL8_9BACT</name>
<comment type="caution">
    <text evidence="5">The sequence shown here is derived from an EMBL/GenBank/DDBJ whole genome shotgun (WGS) entry which is preliminary data.</text>
</comment>
<dbReference type="Gene3D" id="3.40.630.40">
    <property type="entry name" value="Zn-dependent exopeptidases"/>
    <property type="match status" value="1"/>
</dbReference>
<comment type="catalytic activity">
    <reaction evidence="1">
        <text>Hydrolyzes the link between N-acetylmuramoyl residues and L-amino acid residues in certain cell-wall glycopeptides.</text>
        <dbReference type="EC" id="3.5.1.28"/>
    </reaction>
</comment>
<accession>A0A0E9LVL8</accession>
<dbReference type="SUPFAM" id="SSF53187">
    <property type="entry name" value="Zn-dependent exopeptidases"/>
    <property type="match status" value="1"/>
</dbReference>
<dbReference type="STRING" id="1236989.JCM15548_11831"/>
<evidence type="ECO:0000256" key="2">
    <source>
        <dbReference type="ARBA" id="ARBA00011901"/>
    </source>
</evidence>
<dbReference type="GO" id="GO:0008745">
    <property type="term" value="F:N-acetylmuramoyl-L-alanine amidase activity"/>
    <property type="evidence" value="ECO:0007669"/>
    <property type="project" value="UniProtKB-EC"/>
</dbReference>
<proteinExistence type="predicted"/>
<dbReference type="GO" id="GO:0009253">
    <property type="term" value="P:peptidoglycan catabolic process"/>
    <property type="evidence" value="ECO:0007669"/>
    <property type="project" value="InterPro"/>
</dbReference>
<evidence type="ECO:0000256" key="1">
    <source>
        <dbReference type="ARBA" id="ARBA00001561"/>
    </source>
</evidence>
<dbReference type="Pfam" id="PF01520">
    <property type="entry name" value="Amidase_3"/>
    <property type="match status" value="1"/>
</dbReference>
<dbReference type="RefSeq" id="WP_062124030.1">
    <property type="nucleotide sequence ID" value="NZ_BAZW01000011.1"/>
</dbReference>